<feature type="compositionally biased region" description="Pro residues" evidence="1">
    <location>
        <begin position="223"/>
        <end position="233"/>
    </location>
</feature>
<keyword evidence="3" id="KW-1185">Reference proteome</keyword>
<reference evidence="2" key="1">
    <citation type="submission" date="2021-03" db="EMBL/GenBank/DDBJ databases">
        <authorList>
            <person name="Kanchanasin P."/>
            <person name="Saeng-In P."/>
            <person name="Phongsopitanun W."/>
            <person name="Yuki M."/>
            <person name="Kudo T."/>
            <person name="Ohkuma M."/>
            <person name="Tanasupawat S."/>
        </authorList>
    </citation>
    <scope>NUCLEOTIDE SEQUENCE</scope>
    <source>
        <strain evidence="2">GKU 128</strain>
    </source>
</reference>
<comment type="caution">
    <text evidence="2">The sequence shown here is derived from an EMBL/GenBank/DDBJ whole genome shotgun (WGS) entry which is preliminary data.</text>
</comment>
<accession>A0A939T8L0</accession>
<evidence type="ECO:0000256" key="1">
    <source>
        <dbReference type="SAM" id="MobiDB-lite"/>
    </source>
</evidence>
<dbReference type="RefSeq" id="WP_208262456.1">
    <property type="nucleotide sequence ID" value="NZ_JAGEOJ010000025.1"/>
</dbReference>
<proteinExistence type="predicted"/>
<dbReference type="AlphaFoldDB" id="A0A939T8L0"/>
<feature type="compositionally biased region" description="Basic and acidic residues" evidence="1">
    <location>
        <begin position="235"/>
        <end position="251"/>
    </location>
</feature>
<dbReference type="Proteomes" id="UP000669179">
    <property type="component" value="Unassembled WGS sequence"/>
</dbReference>
<feature type="region of interest" description="Disordered" evidence="1">
    <location>
        <begin position="223"/>
        <end position="251"/>
    </location>
</feature>
<gene>
    <name evidence="2" type="ORF">J4573_44705</name>
</gene>
<evidence type="ECO:0000313" key="2">
    <source>
        <dbReference type="EMBL" id="MBO2454253.1"/>
    </source>
</evidence>
<organism evidence="2 3">
    <name type="scientific">Actinomadura barringtoniae</name>
    <dbReference type="NCBI Taxonomy" id="1427535"/>
    <lineage>
        <taxon>Bacteria</taxon>
        <taxon>Bacillati</taxon>
        <taxon>Actinomycetota</taxon>
        <taxon>Actinomycetes</taxon>
        <taxon>Streptosporangiales</taxon>
        <taxon>Thermomonosporaceae</taxon>
        <taxon>Actinomadura</taxon>
    </lineage>
</organism>
<dbReference type="EMBL" id="JAGEOJ010000025">
    <property type="protein sequence ID" value="MBO2454253.1"/>
    <property type="molecule type" value="Genomic_DNA"/>
</dbReference>
<evidence type="ECO:0000313" key="3">
    <source>
        <dbReference type="Proteomes" id="UP000669179"/>
    </source>
</evidence>
<sequence length="251" mass="27135">MSILDVLRGDADAGDLDAALELGRLLCLLPFDPVEGPQHSRPEERWLRTVVGARPEDRLAANLLAGCLTRQINYVRDSRPGDRDALTSRRLEAERLYARVLEAHPDDPTARAGLARLDNLFTNDLPTAPAGEHGYYLAECEFVSGSGGTIISFVHADAAELRWALDLWLQLVGDEMGDGEDGGLGTDSFTLTTIAGGRAVDTLDLDAHMDGLRIDWGTLSIPPVPAPPLPPGHPGRFEELDHDHGYSETGA</sequence>
<protein>
    <submittedName>
        <fullName evidence="2">Uncharacterized protein</fullName>
    </submittedName>
</protein>
<name>A0A939T8L0_9ACTN</name>